<evidence type="ECO:0000256" key="3">
    <source>
        <dbReference type="ARBA" id="ARBA00022617"/>
    </source>
</evidence>
<dbReference type="PANTHER" id="PTHR24279">
    <property type="entry name" value="CYTOCHROME P450"/>
    <property type="match status" value="1"/>
</dbReference>
<comment type="cofactor">
    <cofactor evidence="1">
        <name>heme</name>
        <dbReference type="ChEBI" id="CHEBI:30413"/>
    </cofactor>
</comment>
<evidence type="ECO:0000256" key="5">
    <source>
        <dbReference type="ARBA" id="ARBA00023002"/>
    </source>
</evidence>
<dbReference type="InterPro" id="IPR036396">
    <property type="entry name" value="Cyt_P450_sf"/>
</dbReference>
<evidence type="ECO:0000256" key="6">
    <source>
        <dbReference type="ARBA" id="ARBA00023004"/>
    </source>
</evidence>
<dbReference type="GO" id="GO:0005743">
    <property type="term" value="C:mitochondrial inner membrane"/>
    <property type="evidence" value="ECO:0007669"/>
    <property type="project" value="TreeGrafter"/>
</dbReference>
<dbReference type="GO" id="GO:0006700">
    <property type="term" value="P:C21-steroid hormone biosynthetic process"/>
    <property type="evidence" value="ECO:0007669"/>
    <property type="project" value="TreeGrafter"/>
</dbReference>
<proteinExistence type="inferred from homology"/>
<keyword evidence="4" id="KW-0479">Metal-binding</keyword>
<keyword evidence="6" id="KW-0408">Iron</keyword>
<comment type="similarity">
    <text evidence="2">Belongs to the cytochrome P450 family.</text>
</comment>
<dbReference type="InterPro" id="IPR001128">
    <property type="entry name" value="Cyt_P450"/>
</dbReference>
<accession>A0A8C7NTZ3</accession>
<dbReference type="SUPFAM" id="SSF48264">
    <property type="entry name" value="Cytochrome P450"/>
    <property type="match status" value="1"/>
</dbReference>
<sequence>MFKYVCLSPIIVLFPKSTWPYLSFWKHFVAVWDHLFKVDPPSLSIWNLPHQSPLTTYSYFNCFCMLQTSNTVSWSLYHMALEQEIQEKLYQEVISVCPGDKVPTSDDIARIPWLKTVVRETLRMYPVVPGNARINVENEIVVGDHIFPKNVSFTFC</sequence>
<keyword evidence="5" id="KW-0560">Oxidoreductase</keyword>
<dbReference type="Pfam" id="PF00067">
    <property type="entry name" value="p450"/>
    <property type="match status" value="1"/>
</dbReference>
<reference evidence="8" key="2">
    <citation type="submission" date="2025-08" db="UniProtKB">
        <authorList>
            <consortium name="Ensembl"/>
        </authorList>
    </citation>
    <scope>IDENTIFICATION</scope>
</reference>
<dbReference type="GO" id="GO:0034650">
    <property type="term" value="P:cortisol metabolic process"/>
    <property type="evidence" value="ECO:0007669"/>
    <property type="project" value="TreeGrafter"/>
</dbReference>
<evidence type="ECO:0000256" key="1">
    <source>
        <dbReference type="ARBA" id="ARBA00001971"/>
    </source>
</evidence>
<dbReference type="GO" id="GO:0004497">
    <property type="term" value="F:monooxygenase activity"/>
    <property type="evidence" value="ECO:0007669"/>
    <property type="project" value="UniProtKB-KW"/>
</dbReference>
<reference evidence="8" key="1">
    <citation type="submission" date="2020-07" db="EMBL/GenBank/DDBJ databases">
        <title>A long reads based de novo assembly of the rainbow trout Arlee double haploid line genome.</title>
        <authorList>
            <person name="Gao G."/>
            <person name="Palti Y."/>
        </authorList>
    </citation>
    <scope>NUCLEOTIDE SEQUENCE [LARGE SCALE GENOMIC DNA]</scope>
</reference>
<keyword evidence="3" id="KW-0349">Heme</keyword>
<dbReference type="Ensembl" id="ENSOMYT00000013965.2">
    <property type="protein sequence ID" value="ENSOMYP00000012628.2"/>
    <property type="gene ID" value="ENSOMYG00000006307.2"/>
</dbReference>
<dbReference type="GO" id="GO:0006704">
    <property type="term" value="P:glucocorticoid biosynthetic process"/>
    <property type="evidence" value="ECO:0007669"/>
    <property type="project" value="TreeGrafter"/>
</dbReference>
<dbReference type="Proteomes" id="UP000694395">
    <property type="component" value="Chromosome 3"/>
</dbReference>
<dbReference type="Gene3D" id="1.10.630.10">
    <property type="entry name" value="Cytochrome P450"/>
    <property type="match status" value="1"/>
</dbReference>
<dbReference type="GeneTree" id="ENSGT00950000182905"/>
<dbReference type="GO" id="GO:0005506">
    <property type="term" value="F:iron ion binding"/>
    <property type="evidence" value="ECO:0007669"/>
    <property type="project" value="InterPro"/>
</dbReference>
<evidence type="ECO:0000256" key="2">
    <source>
        <dbReference type="ARBA" id="ARBA00010617"/>
    </source>
</evidence>
<keyword evidence="7" id="KW-0503">Monooxygenase</keyword>
<dbReference type="InterPro" id="IPR050479">
    <property type="entry name" value="CYP11_CYP27_families"/>
</dbReference>
<dbReference type="AlphaFoldDB" id="A0A8C7NTZ3"/>
<dbReference type="GO" id="GO:0071375">
    <property type="term" value="P:cellular response to peptide hormone stimulus"/>
    <property type="evidence" value="ECO:0007669"/>
    <property type="project" value="TreeGrafter"/>
</dbReference>
<evidence type="ECO:0000256" key="7">
    <source>
        <dbReference type="ARBA" id="ARBA00023033"/>
    </source>
</evidence>
<dbReference type="GO" id="GO:0008203">
    <property type="term" value="P:cholesterol metabolic process"/>
    <property type="evidence" value="ECO:0007669"/>
    <property type="project" value="TreeGrafter"/>
</dbReference>
<reference evidence="8" key="3">
    <citation type="submission" date="2025-09" db="UniProtKB">
        <authorList>
            <consortium name="Ensembl"/>
        </authorList>
    </citation>
    <scope>IDENTIFICATION</scope>
</reference>
<evidence type="ECO:0000256" key="4">
    <source>
        <dbReference type="ARBA" id="ARBA00022723"/>
    </source>
</evidence>
<evidence type="ECO:0000313" key="9">
    <source>
        <dbReference type="Proteomes" id="UP000694395"/>
    </source>
</evidence>
<keyword evidence="9" id="KW-1185">Reference proteome</keyword>
<dbReference type="GO" id="GO:0016705">
    <property type="term" value="F:oxidoreductase activity, acting on paired donors, with incorporation or reduction of molecular oxygen"/>
    <property type="evidence" value="ECO:0007669"/>
    <property type="project" value="InterPro"/>
</dbReference>
<dbReference type="GO" id="GO:0020037">
    <property type="term" value="F:heme binding"/>
    <property type="evidence" value="ECO:0007669"/>
    <property type="project" value="InterPro"/>
</dbReference>
<dbReference type="PANTHER" id="PTHR24279:SF123">
    <property type="entry name" value="CYTOCHROME P450 FAMILY 27 SUBFAMILY A MEMBER 1"/>
    <property type="match status" value="1"/>
</dbReference>
<name>A0A8C7NTZ3_ONCMY</name>
<evidence type="ECO:0000313" key="8">
    <source>
        <dbReference type="Ensembl" id="ENSOMYP00000012628.2"/>
    </source>
</evidence>
<evidence type="ECO:0008006" key="10">
    <source>
        <dbReference type="Google" id="ProtNLM"/>
    </source>
</evidence>
<organism evidence="8 9">
    <name type="scientific">Oncorhynchus mykiss</name>
    <name type="common">Rainbow trout</name>
    <name type="synonym">Salmo gairdneri</name>
    <dbReference type="NCBI Taxonomy" id="8022"/>
    <lineage>
        <taxon>Eukaryota</taxon>
        <taxon>Metazoa</taxon>
        <taxon>Chordata</taxon>
        <taxon>Craniata</taxon>
        <taxon>Vertebrata</taxon>
        <taxon>Euteleostomi</taxon>
        <taxon>Actinopterygii</taxon>
        <taxon>Neopterygii</taxon>
        <taxon>Teleostei</taxon>
        <taxon>Protacanthopterygii</taxon>
        <taxon>Salmoniformes</taxon>
        <taxon>Salmonidae</taxon>
        <taxon>Salmoninae</taxon>
        <taxon>Oncorhynchus</taxon>
    </lineage>
</organism>
<protein>
    <recommendedName>
        <fullName evidence="10">Cytochrome P450</fullName>
    </recommendedName>
</protein>